<dbReference type="PROSITE" id="PS50932">
    <property type="entry name" value="HTH_LACI_2"/>
    <property type="match status" value="1"/>
</dbReference>
<comment type="caution">
    <text evidence="5">The sequence shown here is derived from an EMBL/GenBank/DDBJ whole genome shotgun (WGS) entry which is preliminary data.</text>
</comment>
<organism evidence="5">
    <name type="scientific">Sinorhizobium medicae</name>
    <dbReference type="NCBI Taxonomy" id="110321"/>
    <lineage>
        <taxon>Bacteria</taxon>
        <taxon>Pseudomonadati</taxon>
        <taxon>Pseudomonadota</taxon>
        <taxon>Alphaproteobacteria</taxon>
        <taxon>Hyphomicrobiales</taxon>
        <taxon>Rhizobiaceae</taxon>
        <taxon>Sinorhizobium/Ensifer group</taxon>
        <taxon>Sinorhizobium</taxon>
    </lineage>
</organism>
<dbReference type="InterPro" id="IPR028082">
    <property type="entry name" value="Peripla_BP_I"/>
</dbReference>
<gene>
    <name evidence="5" type="ORF">GHJ91_19930</name>
</gene>
<name>A0A6G1WNR4_9HYPH</name>
<protein>
    <submittedName>
        <fullName evidence="5">Substrate-binding domain-containing protein</fullName>
    </submittedName>
</protein>
<evidence type="ECO:0000259" key="4">
    <source>
        <dbReference type="PROSITE" id="PS50932"/>
    </source>
</evidence>
<feature type="domain" description="HTH lacI-type" evidence="4">
    <location>
        <begin position="12"/>
        <end position="53"/>
    </location>
</feature>
<reference evidence="5" key="1">
    <citation type="journal article" date="2013" name="Genome Biol.">
        <title>Comparative genomics of the core and accessory genomes of 48 Sinorhizobium strains comprising five genospecies.</title>
        <authorList>
            <person name="Sugawara M."/>
            <person name="Epstein B."/>
            <person name="Badgley B.D."/>
            <person name="Unno T."/>
            <person name="Xu L."/>
            <person name="Reese J."/>
            <person name="Gyaneshwar P."/>
            <person name="Denny R."/>
            <person name="Mudge J."/>
            <person name="Bharti A.K."/>
            <person name="Farmer A.D."/>
            <person name="May G.D."/>
            <person name="Woodward J.E."/>
            <person name="Medigue C."/>
            <person name="Vallenet D."/>
            <person name="Lajus A."/>
            <person name="Rouy Z."/>
            <person name="Martinez-Vaz B."/>
            <person name="Tiffin P."/>
            <person name="Young N.D."/>
            <person name="Sadowsky M.J."/>
        </authorList>
    </citation>
    <scope>NUCLEOTIDE SEQUENCE</scope>
    <source>
        <strain evidence="5">M1</strain>
    </source>
</reference>
<sequence length="345" mass="37219">MTGKCHVVKSRPKVDEIARMAGVSKATVDRVLNNRPGVQEHTRAHVMAIAASLAETPGEVSNPGKIGLDFILPGGTNPFIADLALHLERQAAVRPDVDVIIHRLNGIEPEEIAEKLTSLRPSCKGVGLIGLDSPAVREALRQRIAAGVPVLTLVSDISHVGRVSYVGIDNRAAGRLAGYLIGRFVPGARGKIALIAGALAYRGHEEREMGFRHVLDERFPLLEIIAVREVKENPERAYSEVRTLLAEEPELVAIYCIGAGHAGIARALKEAGREKSLIFVGHDLTDDTRQYLLSGVMDAVIDQNAGVEAREAIDRLVRATRNETSISAATIRIQSVFSENIPADA</sequence>
<dbReference type="AlphaFoldDB" id="A0A6G1WNR4"/>
<dbReference type="SMART" id="SM00354">
    <property type="entry name" value="HTH_LACI"/>
    <property type="match status" value="1"/>
</dbReference>
<dbReference type="InterPro" id="IPR010982">
    <property type="entry name" value="Lambda_DNA-bd_dom_sf"/>
</dbReference>
<dbReference type="CDD" id="cd06307">
    <property type="entry name" value="PBP1_sugar_binding"/>
    <property type="match status" value="1"/>
</dbReference>
<dbReference type="CDD" id="cd01392">
    <property type="entry name" value="HTH_LacI"/>
    <property type="match status" value="1"/>
</dbReference>
<proteinExistence type="predicted"/>
<dbReference type="PANTHER" id="PTHR30146">
    <property type="entry name" value="LACI-RELATED TRANSCRIPTIONAL REPRESSOR"/>
    <property type="match status" value="1"/>
</dbReference>
<keyword evidence="2" id="KW-0238">DNA-binding</keyword>
<dbReference type="InterPro" id="IPR000843">
    <property type="entry name" value="HTH_LacI"/>
</dbReference>
<dbReference type="SUPFAM" id="SSF47413">
    <property type="entry name" value="lambda repressor-like DNA-binding domains"/>
    <property type="match status" value="1"/>
</dbReference>
<dbReference type="PANTHER" id="PTHR30146:SF152">
    <property type="entry name" value="TRANSCRIPTIONAL REGULATORY PROTEIN"/>
    <property type="match status" value="1"/>
</dbReference>
<dbReference type="RefSeq" id="WP_018011940.1">
    <property type="nucleotide sequence ID" value="NZ_CABFNB010000089.1"/>
</dbReference>
<accession>A0A6G1WNR4</accession>
<dbReference type="SUPFAM" id="SSF53822">
    <property type="entry name" value="Periplasmic binding protein-like I"/>
    <property type="match status" value="1"/>
</dbReference>
<dbReference type="Pfam" id="PF00356">
    <property type="entry name" value="LacI"/>
    <property type="match status" value="1"/>
</dbReference>
<dbReference type="EMBL" id="WISB01000122">
    <property type="protein sequence ID" value="MQW71351.1"/>
    <property type="molecule type" value="Genomic_DNA"/>
</dbReference>
<dbReference type="Pfam" id="PF13407">
    <property type="entry name" value="Peripla_BP_4"/>
    <property type="match status" value="1"/>
</dbReference>
<dbReference type="GeneID" id="61612948"/>
<dbReference type="Gene3D" id="1.10.260.40">
    <property type="entry name" value="lambda repressor-like DNA-binding domains"/>
    <property type="match status" value="1"/>
</dbReference>
<evidence type="ECO:0000313" key="5">
    <source>
        <dbReference type="EMBL" id="MQW71351.1"/>
    </source>
</evidence>
<evidence type="ECO:0000256" key="3">
    <source>
        <dbReference type="ARBA" id="ARBA00023163"/>
    </source>
</evidence>
<dbReference type="GO" id="GO:0000976">
    <property type="term" value="F:transcription cis-regulatory region binding"/>
    <property type="evidence" value="ECO:0007669"/>
    <property type="project" value="TreeGrafter"/>
</dbReference>
<dbReference type="InterPro" id="IPR025997">
    <property type="entry name" value="SBP_2_dom"/>
</dbReference>
<evidence type="ECO:0000256" key="2">
    <source>
        <dbReference type="ARBA" id="ARBA00023125"/>
    </source>
</evidence>
<dbReference type="GO" id="GO:0003700">
    <property type="term" value="F:DNA-binding transcription factor activity"/>
    <property type="evidence" value="ECO:0007669"/>
    <property type="project" value="TreeGrafter"/>
</dbReference>
<dbReference type="Gene3D" id="3.40.50.2300">
    <property type="match status" value="2"/>
</dbReference>
<keyword evidence="3" id="KW-0804">Transcription</keyword>
<keyword evidence="1" id="KW-0805">Transcription regulation</keyword>
<dbReference type="PROSITE" id="PS00356">
    <property type="entry name" value="HTH_LACI_1"/>
    <property type="match status" value="1"/>
</dbReference>
<evidence type="ECO:0000256" key="1">
    <source>
        <dbReference type="ARBA" id="ARBA00023015"/>
    </source>
</evidence>